<dbReference type="InterPro" id="IPR050396">
    <property type="entry name" value="Glycosyltr_51/Transpeptidase"/>
</dbReference>
<evidence type="ECO:0000256" key="6">
    <source>
        <dbReference type="ARBA" id="ARBA00022676"/>
    </source>
</evidence>
<reference evidence="21" key="1">
    <citation type="submission" date="2016-10" db="EMBL/GenBank/DDBJ databases">
        <authorList>
            <person name="Varghese N."/>
            <person name="Submissions S."/>
        </authorList>
    </citation>
    <scope>NUCLEOTIDE SEQUENCE [LARGE SCALE GENOMIC DNA]</scope>
    <source>
        <strain evidence="21">DSM 22530</strain>
    </source>
</reference>
<name>A0A1I1RS19_9BACI</name>
<keyword evidence="4" id="KW-0121">Carboxypeptidase</keyword>
<dbReference type="GO" id="GO:0008955">
    <property type="term" value="F:peptidoglycan glycosyltransferase activity"/>
    <property type="evidence" value="ECO:0007669"/>
    <property type="project" value="UniProtKB-EC"/>
</dbReference>
<evidence type="ECO:0000259" key="18">
    <source>
        <dbReference type="Pfam" id="PF00905"/>
    </source>
</evidence>
<comment type="similarity">
    <text evidence="2">In the N-terminal section; belongs to the glycosyltransferase 51 family.</text>
</comment>
<evidence type="ECO:0000256" key="15">
    <source>
        <dbReference type="ARBA" id="ARBA00023316"/>
    </source>
</evidence>
<dbReference type="FunFam" id="1.10.3810.10:FF:000001">
    <property type="entry name" value="Penicillin-binding protein 1A"/>
    <property type="match status" value="1"/>
</dbReference>
<dbReference type="InterPro" id="IPR036950">
    <property type="entry name" value="PBP_transglycosylase"/>
</dbReference>
<keyword evidence="21" id="KW-1185">Reference proteome</keyword>
<evidence type="ECO:0000256" key="12">
    <source>
        <dbReference type="ARBA" id="ARBA00022989"/>
    </source>
</evidence>
<evidence type="ECO:0000256" key="14">
    <source>
        <dbReference type="ARBA" id="ARBA00023268"/>
    </source>
</evidence>
<evidence type="ECO:0000256" key="4">
    <source>
        <dbReference type="ARBA" id="ARBA00022645"/>
    </source>
</evidence>
<sequence>MKKLKWLLLSLVFVLALAAMGYATVLFGGALIVDKEDMILDATTTIETNDGTVIGKLYEENRVPLSLDDIPEHVRKAFIAIEDRRFYQHSGVDFKSVVRAVYRDIIAMAKVEGASTITQQLAKNLFLTNDKTWLRKTKEVMAAMHLERNFSKDEILELYLNEIYFGEGVYGIEMASQTFFDKPAGELTLSESALLAGLAKAPNGYSPIRHPEKAENRRNIVLQAMEDSGVISSEEKTAAQGKTLGLDIQEYEPKPWAASYIDLVLKEAKDKHHLSNKEVRRGGYKIVINIDPEIQQIAYEKFQNETYFPGNTEGVEGAFVMIEQESGAVAAAVGGRDYQLGDLNRVLVNRQPGSTMKPLAVYGPAMMKENYQPYTLIRDQKMAIDGYTATNYDGQYDGSVSIYEALVKSKNAPAVWLLNEIGISYSKTYLDDLGLSVQDEGLAIALGGLSEGLTPLEMTESYRSFASGGDKVDALAINQIYNRKGEEVYKGQTTPSEVFSQQVAWNMTSILADAVTEGTGSPGYYSKALAGKTGSTQHPHVDGAVKDAWFVGYTPEYVSAAWMGYDHSDKEHYLTAGSEKPTQLTKDILSEVDQQRSLAASFDKPKSVAEVPKPIDLPEDITLHGGYSFRGISLFNGKLEWNTAEDDRIVYRVYREEENGIDERIAEVKGGHEYTIDRVNIFSRSSYYVVPYDPLTKMEGVPSNTVELSS</sequence>
<organism evidence="20 21">
    <name type="scientific">Lentibacillus persicus</name>
    <dbReference type="NCBI Taxonomy" id="640948"/>
    <lineage>
        <taxon>Bacteria</taxon>
        <taxon>Bacillati</taxon>
        <taxon>Bacillota</taxon>
        <taxon>Bacilli</taxon>
        <taxon>Bacillales</taxon>
        <taxon>Bacillaceae</taxon>
        <taxon>Lentibacillus</taxon>
    </lineage>
</organism>
<gene>
    <name evidence="20" type="ORF">SAMN05216238_10132</name>
</gene>
<comment type="similarity">
    <text evidence="1">In the C-terminal section; belongs to the transpeptidase family.</text>
</comment>
<evidence type="ECO:0000256" key="9">
    <source>
        <dbReference type="ARBA" id="ARBA00022801"/>
    </source>
</evidence>
<evidence type="ECO:0000256" key="2">
    <source>
        <dbReference type="ARBA" id="ARBA00007739"/>
    </source>
</evidence>
<evidence type="ECO:0000313" key="21">
    <source>
        <dbReference type="Proteomes" id="UP000199474"/>
    </source>
</evidence>
<keyword evidence="7" id="KW-0808">Transferase</keyword>
<dbReference type="GO" id="GO:0008360">
    <property type="term" value="P:regulation of cell shape"/>
    <property type="evidence" value="ECO:0007669"/>
    <property type="project" value="UniProtKB-KW"/>
</dbReference>
<evidence type="ECO:0000256" key="7">
    <source>
        <dbReference type="ARBA" id="ARBA00022679"/>
    </source>
</evidence>
<dbReference type="PANTHER" id="PTHR32282:SF32">
    <property type="entry name" value="PENICILLIN-BINDING PROTEIN 2A"/>
    <property type="match status" value="1"/>
</dbReference>
<dbReference type="OrthoDB" id="9766909at2"/>
<keyword evidence="12" id="KW-1133">Transmembrane helix</keyword>
<dbReference type="GO" id="GO:0006508">
    <property type="term" value="P:proteolysis"/>
    <property type="evidence" value="ECO:0007669"/>
    <property type="project" value="UniProtKB-KW"/>
</dbReference>
<dbReference type="SUPFAM" id="SSF53955">
    <property type="entry name" value="Lysozyme-like"/>
    <property type="match status" value="1"/>
</dbReference>
<keyword evidence="9" id="KW-0378">Hydrolase</keyword>
<keyword evidence="13" id="KW-0472">Membrane</keyword>
<comment type="catalytic activity">
    <reaction evidence="17">
        <text>[GlcNAc-(1-&gt;4)-Mur2Ac(oyl-L-Ala-gamma-D-Glu-L-Lys-D-Ala-D-Ala)](n)-di-trans,octa-cis-undecaprenyl diphosphate + beta-D-GlcNAc-(1-&gt;4)-Mur2Ac(oyl-L-Ala-gamma-D-Glu-L-Lys-D-Ala-D-Ala)-di-trans,octa-cis-undecaprenyl diphosphate = [GlcNAc-(1-&gt;4)-Mur2Ac(oyl-L-Ala-gamma-D-Glu-L-Lys-D-Ala-D-Ala)](n+1)-di-trans,octa-cis-undecaprenyl diphosphate + di-trans,octa-cis-undecaprenyl diphosphate + H(+)</text>
        <dbReference type="Rhea" id="RHEA:23708"/>
        <dbReference type="Rhea" id="RHEA-COMP:9602"/>
        <dbReference type="Rhea" id="RHEA-COMP:9603"/>
        <dbReference type="ChEBI" id="CHEBI:15378"/>
        <dbReference type="ChEBI" id="CHEBI:58405"/>
        <dbReference type="ChEBI" id="CHEBI:60033"/>
        <dbReference type="ChEBI" id="CHEBI:78435"/>
        <dbReference type="EC" id="2.4.99.28"/>
    </reaction>
</comment>
<dbReference type="NCBIfam" id="TIGR02074">
    <property type="entry name" value="PBP_1a_fam"/>
    <property type="match status" value="1"/>
</dbReference>
<keyword evidence="6" id="KW-0328">Glycosyltransferase</keyword>
<dbReference type="GO" id="GO:0009002">
    <property type="term" value="F:serine-type D-Ala-D-Ala carboxypeptidase activity"/>
    <property type="evidence" value="ECO:0007669"/>
    <property type="project" value="UniProtKB-EC"/>
</dbReference>
<evidence type="ECO:0000256" key="11">
    <source>
        <dbReference type="ARBA" id="ARBA00022984"/>
    </source>
</evidence>
<dbReference type="Pfam" id="PF00905">
    <property type="entry name" value="Transpeptidase"/>
    <property type="match status" value="1"/>
</dbReference>
<keyword evidence="15" id="KW-0961">Cell wall biogenesis/degradation</keyword>
<dbReference type="GO" id="GO:0008658">
    <property type="term" value="F:penicillin binding"/>
    <property type="evidence" value="ECO:0007669"/>
    <property type="project" value="InterPro"/>
</dbReference>
<evidence type="ECO:0000256" key="5">
    <source>
        <dbReference type="ARBA" id="ARBA00022670"/>
    </source>
</evidence>
<dbReference type="Gene3D" id="3.40.710.10">
    <property type="entry name" value="DD-peptidase/beta-lactamase superfamily"/>
    <property type="match status" value="1"/>
</dbReference>
<feature type="domain" description="Glycosyl transferase family 51" evidence="19">
    <location>
        <begin position="51"/>
        <end position="225"/>
    </location>
</feature>
<keyword evidence="10" id="KW-0133">Cell shape</keyword>
<dbReference type="STRING" id="640948.SAMN05216238_10132"/>
<accession>A0A1I1RS19</accession>
<keyword evidence="11" id="KW-0573">Peptidoglycan synthesis</keyword>
<dbReference type="SUPFAM" id="SSF56601">
    <property type="entry name" value="beta-lactamase/transpeptidase-like"/>
    <property type="match status" value="1"/>
</dbReference>
<dbReference type="GO" id="GO:0009252">
    <property type="term" value="P:peptidoglycan biosynthetic process"/>
    <property type="evidence" value="ECO:0007669"/>
    <property type="project" value="UniProtKB-KW"/>
</dbReference>
<dbReference type="Gene3D" id="1.10.3810.10">
    <property type="entry name" value="Biosynthetic peptidoglycan transglycosylase-like"/>
    <property type="match status" value="1"/>
</dbReference>
<evidence type="ECO:0000256" key="1">
    <source>
        <dbReference type="ARBA" id="ARBA00007090"/>
    </source>
</evidence>
<feature type="domain" description="Penicillin-binding protein transpeptidase" evidence="18">
    <location>
        <begin position="317"/>
        <end position="589"/>
    </location>
</feature>
<dbReference type="Proteomes" id="UP000199474">
    <property type="component" value="Unassembled WGS sequence"/>
</dbReference>
<dbReference type="GO" id="GO:0030288">
    <property type="term" value="C:outer membrane-bounded periplasmic space"/>
    <property type="evidence" value="ECO:0007669"/>
    <property type="project" value="TreeGrafter"/>
</dbReference>
<evidence type="ECO:0000256" key="3">
    <source>
        <dbReference type="ARBA" id="ARBA00022475"/>
    </source>
</evidence>
<dbReference type="PANTHER" id="PTHR32282">
    <property type="entry name" value="BINDING PROTEIN TRANSPEPTIDASE, PUTATIVE-RELATED"/>
    <property type="match status" value="1"/>
</dbReference>
<dbReference type="Pfam" id="PF00912">
    <property type="entry name" value="Transgly"/>
    <property type="match status" value="1"/>
</dbReference>
<dbReference type="RefSeq" id="WP_090079789.1">
    <property type="nucleotide sequence ID" value="NZ_FOMR01000001.1"/>
</dbReference>
<keyword evidence="14" id="KW-0511">Multifunctional enzyme</keyword>
<keyword evidence="3" id="KW-1003">Cell membrane</keyword>
<evidence type="ECO:0000259" key="19">
    <source>
        <dbReference type="Pfam" id="PF00912"/>
    </source>
</evidence>
<dbReference type="GO" id="GO:0071555">
    <property type="term" value="P:cell wall organization"/>
    <property type="evidence" value="ECO:0007669"/>
    <property type="project" value="UniProtKB-KW"/>
</dbReference>
<protein>
    <submittedName>
        <fullName evidence="20">Penicillin-binding protein 2A</fullName>
    </submittedName>
</protein>
<comment type="catalytic activity">
    <reaction evidence="16">
        <text>Preferential cleavage: (Ac)2-L-Lys-D-Ala-|-D-Ala. Also transpeptidation of peptidyl-alanyl moieties that are N-acyl substituents of D-alanine.</text>
        <dbReference type="EC" id="3.4.16.4"/>
    </reaction>
</comment>
<keyword evidence="8" id="KW-0812">Transmembrane</keyword>
<evidence type="ECO:0000256" key="16">
    <source>
        <dbReference type="ARBA" id="ARBA00034000"/>
    </source>
</evidence>
<evidence type="ECO:0000256" key="10">
    <source>
        <dbReference type="ARBA" id="ARBA00022960"/>
    </source>
</evidence>
<evidence type="ECO:0000256" key="13">
    <source>
        <dbReference type="ARBA" id="ARBA00023136"/>
    </source>
</evidence>
<evidence type="ECO:0000256" key="8">
    <source>
        <dbReference type="ARBA" id="ARBA00022692"/>
    </source>
</evidence>
<dbReference type="EMBL" id="FOMR01000001">
    <property type="protein sequence ID" value="SFD37146.1"/>
    <property type="molecule type" value="Genomic_DNA"/>
</dbReference>
<keyword evidence="5" id="KW-0645">Protease</keyword>
<proteinExistence type="inferred from homology"/>
<evidence type="ECO:0000256" key="17">
    <source>
        <dbReference type="ARBA" id="ARBA00049902"/>
    </source>
</evidence>
<evidence type="ECO:0000313" key="20">
    <source>
        <dbReference type="EMBL" id="SFD37146.1"/>
    </source>
</evidence>
<dbReference type="InterPro" id="IPR023346">
    <property type="entry name" value="Lysozyme-like_dom_sf"/>
</dbReference>
<dbReference type="InterPro" id="IPR001264">
    <property type="entry name" value="Glyco_trans_51"/>
</dbReference>
<dbReference type="InterPro" id="IPR001460">
    <property type="entry name" value="PCN-bd_Tpept"/>
</dbReference>
<dbReference type="InterPro" id="IPR012338">
    <property type="entry name" value="Beta-lactam/transpept-like"/>
</dbReference>
<dbReference type="AlphaFoldDB" id="A0A1I1RS19"/>